<dbReference type="AlphaFoldDB" id="A0A4Z0VW60"/>
<comment type="caution">
    <text evidence="4">The sequence shown here is derived from an EMBL/GenBank/DDBJ whole genome shotgun (WGS) entry which is preliminary data.</text>
</comment>
<dbReference type="InterPro" id="IPR002173">
    <property type="entry name" value="Carboh/pur_kinase_PfkB_CS"/>
</dbReference>
<evidence type="ECO:0000313" key="4">
    <source>
        <dbReference type="EMBL" id="TGG88314.1"/>
    </source>
</evidence>
<dbReference type="OrthoDB" id="9806249at2"/>
<dbReference type="InterPro" id="IPR011611">
    <property type="entry name" value="PfkB_dom"/>
</dbReference>
<dbReference type="SUPFAM" id="SSF53613">
    <property type="entry name" value="Ribokinase-like"/>
    <property type="match status" value="1"/>
</dbReference>
<evidence type="ECO:0000256" key="1">
    <source>
        <dbReference type="ARBA" id="ARBA00022679"/>
    </source>
</evidence>
<dbReference type="Gene3D" id="3.40.1190.20">
    <property type="match status" value="1"/>
</dbReference>
<feature type="domain" description="Carbohydrate kinase PfkB" evidence="3">
    <location>
        <begin position="2"/>
        <end position="287"/>
    </location>
</feature>
<sequence>MKVTIIGGINYDLTITSLNKIIPFDSNPSKINYSPGGVGRNIAEVLGKAFYKNHKHEITMLGAVGLDFEGEFVLKETENAGVNCKNVKKDKKISTGKYITFNDVNNDMYVAANDMRIYDHISKEDILLWENILKSTEILLIDTNLNIEIINKVLSLTPKNIITIIETVSMNKILKLKGLRYDVDILKTNKNEFMYFYNLDEEHQIFEKCKNIKSFHDIIITNKEKEVLYYSDQKMDYIKTISSDVINSNGAGDSFTAGLVYGLMNNFSIIKSIEYGNVFASLSLRSEKIFPSILKIEKINEIYRRSYDED</sequence>
<dbReference type="RefSeq" id="WP_135402731.1">
    <property type="nucleotide sequence ID" value="NZ_SRME01000002.1"/>
</dbReference>
<organism evidence="4 5">
    <name type="scientific">Geotoga petraea</name>
    <dbReference type="NCBI Taxonomy" id="28234"/>
    <lineage>
        <taxon>Bacteria</taxon>
        <taxon>Thermotogati</taxon>
        <taxon>Thermotogota</taxon>
        <taxon>Thermotogae</taxon>
        <taxon>Petrotogales</taxon>
        <taxon>Petrotogaceae</taxon>
        <taxon>Geotoga</taxon>
    </lineage>
</organism>
<dbReference type="PROSITE" id="PS00584">
    <property type="entry name" value="PFKB_KINASES_2"/>
    <property type="match status" value="1"/>
</dbReference>
<dbReference type="InterPro" id="IPR029056">
    <property type="entry name" value="Ribokinase-like"/>
</dbReference>
<proteinExistence type="predicted"/>
<dbReference type="Pfam" id="PF00294">
    <property type="entry name" value="PfkB"/>
    <property type="match status" value="1"/>
</dbReference>
<dbReference type="PANTHER" id="PTHR10584">
    <property type="entry name" value="SUGAR KINASE"/>
    <property type="match status" value="1"/>
</dbReference>
<dbReference type="Proteomes" id="UP000297288">
    <property type="component" value="Unassembled WGS sequence"/>
</dbReference>
<keyword evidence="2" id="KW-0418">Kinase</keyword>
<reference evidence="4 5" key="1">
    <citation type="submission" date="2019-04" db="EMBL/GenBank/DDBJ databases">
        <title>Draft genome sequence data and analysis of a Fermenting Bacterium, Geotoga petraea strain HO-Geo1, isolated from heavy-oil petroleum reservoir in Russia.</title>
        <authorList>
            <person name="Grouzdev D.S."/>
            <person name="Semenova E.M."/>
            <person name="Sokolova D.S."/>
            <person name="Tourova T.P."/>
            <person name="Poltaraus A.B."/>
            <person name="Nazina T.N."/>
        </authorList>
    </citation>
    <scope>NUCLEOTIDE SEQUENCE [LARGE SCALE GENOMIC DNA]</scope>
    <source>
        <strain evidence="4 5">HO-Geo1</strain>
    </source>
</reference>
<keyword evidence="1" id="KW-0808">Transferase</keyword>
<evidence type="ECO:0000259" key="3">
    <source>
        <dbReference type="Pfam" id="PF00294"/>
    </source>
</evidence>
<evidence type="ECO:0000256" key="2">
    <source>
        <dbReference type="ARBA" id="ARBA00022777"/>
    </source>
</evidence>
<evidence type="ECO:0000313" key="5">
    <source>
        <dbReference type="Proteomes" id="UP000297288"/>
    </source>
</evidence>
<name>A0A4Z0VW60_9BACT</name>
<gene>
    <name evidence="4" type="ORF">E4650_04545</name>
</gene>
<dbReference type="GO" id="GO:0016301">
    <property type="term" value="F:kinase activity"/>
    <property type="evidence" value="ECO:0007669"/>
    <property type="project" value="UniProtKB-KW"/>
</dbReference>
<dbReference type="EMBL" id="SRME01000002">
    <property type="protein sequence ID" value="TGG88314.1"/>
    <property type="molecule type" value="Genomic_DNA"/>
</dbReference>
<dbReference type="CDD" id="cd01941">
    <property type="entry name" value="YeiC_kinase_like"/>
    <property type="match status" value="1"/>
</dbReference>
<dbReference type="PANTHER" id="PTHR10584:SF166">
    <property type="entry name" value="RIBOKINASE"/>
    <property type="match status" value="1"/>
</dbReference>
<accession>A0A4Z0VW60</accession>
<protein>
    <recommendedName>
        <fullName evidence="3">Carbohydrate kinase PfkB domain-containing protein</fullName>
    </recommendedName>
</protein>